<evidence type="ECO:0000313" key="3">
    <source>
        <dbReference type="EMBL" id="TGD73463.1"/>
    </source>
</evidence>
<evidence type="ECO:0000256" key="1">
    <source>
        <dbReference type="SAM" id="Phobius"/>
    </source>
</evidence>
<evidence type="ECO:0008006" key="5">
    <source>
        <dbReference type="Google" id="ProtNLM"/>
    </source>
</evidence>
<dbReference type="PANTHER" id="PTHR40940:SF1">
    <property type="entry name" value="PROTEIN BATD"/>
    <property type="match status" value="1"/>
</dbReference>
<feature type="chain" id="PRO_5021448477" description="Protein BatD" evidence="2">
    <location>
        <begin position="30"/>
        <end position="350"/>
    </location>
</feature>
<keyword evidence="4" id="KW-1185">Reference proteome</keyword>
<dbReference type="Proteomes" id="UP000298050">
    <property type="component" value="Unassembled WGS sequence"/>
</dbReference>
<gene>
    <name evidence="3" type="ORF">E4634_10555</name>
</gene>
<dbReference type="EMBL" id="SRLE01000007">
    <property type="protein sequence ID" value="TGD73463.1"/>
    <property type="molecule type" value="Genomic_DNA"/>
</dbReference>
<accession>A0A4Z0M1A0</accession>
<evidence type="ECO:0000256" key="2">
    <source>
        <dbReference type="SAM" id="SignalP"/>
    </source>
</evidence>
<evidence type="ECO:0000313" key="4">
    <source>
        <dbReference type="Proteomes" id="UP000298050"/>
    </source>
</evidence>
<dbReference type="OrthoDB" id="5293418at2"/>
<dbReference type="PANTHER" id="PTHR40940">
    <property type="entry name" value="PROTEIN BATD-RELATED"/>
    <property type="match status" value="1"/>
</dbReference>
<feature type="signal peptide" evidence="2">
    <location>
        <begin position="1"/>
        <end position="29"/>
    </location>
</feature>
<keyword evidence="2" id="KW-0732">Signal</keyword>
<organism evidence="3 4">
    <name type="scientific">Mangrovimicrobium sediminis</name>
    <dbReference type="NCBI Taxonomy" id="2562682"/>
    <lineage>
        <taxon>Bacteria</taxon>
        <taxon>Pseudomonadati</taxon>
        <taxon>Pseudomonadota</taxon>
        <taxon>Gammaproteobacteria</taxon>
        <taxon>Cellvibrionales</taxon>
        <taxon>Halieaceae</taxon>
        <taxon>Mangrovimicrobium</taxon>
    </lineage>
</organism>
<name>A0A4Z0M1A0_9GAMM</name>
<protein>
    <recommendedName>
        <fullName evidence="5">Protein BatD</fullName>
    </recommendedName>
</protein>
<dbReference type="RefSeq" id="WP_135443647.1">
    <property type="nucleotide sequence ID" value="NZ_SRLE01000007.1"/>
</dbReference>
<comment type="caution">
    <text evidence="3">The sequence shown here is derived from an EMBL/GenBank/DDBJ whole genome shotgun (WGS) entry which is preliminary data.</text>
</comment>
<keyword evidence="1" id="KW-1133">Transmembrane helix</keyword>
<dbReference type="InterPro" id="IPR025738">
    <property type="entry name" value="BatD"/>
</dbReference>
<feature type="transmembrane region" description="Helical" evidence="1">
    <location>
        <begin position="298"/>
        <end position="318"/>
    </location>
</feature>
<dbReference type="AlphaFoldDB" id="A0A4Z0M1A0"/>
<keyword evidence="1" id="KW-0472">Membrane</keyword>
<proteinExistence type="predicted"/>
<sequence>MICRTRRCRAALRARLVVLLAALCAPVLAQAPQVRSSLQAPDTLWVGQGVVVVVELLAPGYFDSAASFALPDPAGVLLMPPAGHPLVGSETIDGIDYTVQRHELRAWPMRAGEQSVPAITVRFGFKHNPMDTDAENAELSTAPLPLQVQSPPGAQDLGTVLSARDLQLEEHWEPQPDDAEVLAGSAFTRTVTFTAPDLPGMLFPPFPAARVDGLGIYSKQEVLDSEHRGELQGQRRDTITYVMQRPGDYRLPPVQLHWFDLDAGTLRSATLPGQVFRVVANPALAAGESQAQRTELPLRVYGLAALLLVLLAAAGWRLSRSPLWMGRLARCIAPLRPRHLRPLYPSSRRR</sequence>
<reference evidence="3 4" key="1">
    <citation type="submission" date="2019-04" db="EMBL/GenBank/DDBJ databases">
        <title>Taxonomy of novel Haliea sp. from mangrove soil of West Coast of India.</title>
        <authorList>
            <person name="Verma A."/>
            <person name="Kumar P."/>
            <person name="Krishnamurthi S."/>
        </authorList>
    </citation>
    <scope>NUCLEOTIDE SEQUENCE [LARGE SCALE GENOMIC DNA]</scope>
    <source>
        <strain evidence="3 4">SAOS-164</strain>
    </source>
</reference>
<keyword evidence="1" id="KW-0812">Transmembrane</keyword>